<reference evidence="1 2" key="1">
    <citation type="submission" date="2017-12" db="EMBL/GenBank/DDBJ databases">
        <title>Comparative Functional Genomics of Dry Heat Resistant strains isolated from the Viking Spacecraft.</title>
        <authorList>
            <person name="Seuylemezian A."/>
            <person name="Cooper K."/>
            <person name="Vaishampayan P."/>
        </authorList>
    </citation>
    <scope>NUCLEOTIDE SEQUENCE [LARGE SCALE GENOMIC DNA]</scope>
    <source>
        <strain evidence="1 2">V48-19</strain>
    </source>
</reference>
<sequence length="66" mass="7957">MVSWIKYQRYNILHTHYKLERCVSFIKIPNFQDIFDEIVLQAINHSILGGRVLFTDFTYLSENTLY</sequence>
<dbReference type="AlphaFoldDB" id="A0A9Q6A5Q8"/>
<evidence type="ECO:0000313" key="2">
    <source>
        <dbReference type="Proteomes" id="UP000234803"/>
    </source>
</evidence>
<gene>
    <name evidence="1" type="ORF">CUU63_20390</name>
</gene>
<protein>
    <submittedName>
        <fullName evidence="1">Uncharacterized protein</fullName>
    </submittedName>
</protein>
<organism evidence="1 2">
    <name type="scientific">Bacillus halotolerans</name>
    <dbReference type="NCBI Taxonomy" id="260554"/>
    <lineage>
        <taxon>Bacteria</taxon>
        <taxon>Bacillati</taxon>
        <taxon>Bacillota</taxon>
        <taxon>Bacilli</taxon>
        <taxon>Bacillales</taxon>
        <taxon>Bacillaceae</taxon>
        <taxon>Bacillus</taxon>
    </lineage>
</organism>
<dbReference type="Proteomes" id="UP000234803">
    <property type="component" value="Unassembled WGS sequence"/>
</dbReference>
<comment type="caution">
    <text evidence="1">The sequence shown here is derived from an EMBL/GenBank/DDBJ whole genome shotgun (WGS) entry which is preliminary data.</text>
</comment>
<name>A0A9Q6A5Q8_9BACI</name>
<evidence type="ECO:0000313" key="1">
    <source>
        <dbReference type="EMBL" id="PLS04116.1"/>
    </source>
</evidence>
<proteinExistence type="predicted"/>
<dbReference type="EMBL" id="PGUV01000018">
    <property type="protein sequence ID" value="PLS04116.1"/>
    <property type="molecule type" value="Genomic_DNA"/>
</dbReference>
<accession>A0A9Q6A5Q8</accession>